<dbReference type="PANTHER" id="PTHR21666">
    <property type="entry name" value="PEPTIDASE-RELATED"/>
    <property type="match status" value="1"/>
</dbReference>
<accession>D6SQ79</accession>
<reference evidence="3" key="1">
    <citation type="submission" date="2010-05" db="EMBL/GenBank/DDBJ databases">
        <title>The draft genome of Desulfonatronospira thiodismutans ASO3-1.</title>
        <authorList>
            <consortium name="US DOE Joint Genome Institute (JGI-PGF)"/>
            <person name="Lucas S."/>
            <person name="Copeland A."/>
            <person name="Lapidus A."/>
            <person name="Cheng J.-F."/>
            <person name="Bruce D."/>
            <person name="Goodwin L."/>
            <person name="Pitluck S."/>
            <person name="Chertkov O."/>
            <person name="Brettin T."/>
            <person name="Detter J.C."/>
            <person name="Han C."/>
            <person name="Land M.L."/>
            <person name="Hauser L."/>
            <person name="Kyrpides N."/>
            <person name="Mikhailova N."/>
            <person name="Muyzer G."/>
            <person name="Woyke T."/>
        </authorList>
    </citation>
    <scope>NUCLEOTIDE SEQUENCE [LARGE SCALE GENOMIC DNA]</scope>
    <source>
        <strain evidence="3">ASO3-1</strain>
    </source>
</reference>
<dbReference type="RefSeq" id="WP_008870219.1">
    <property type="nucleotide sequence ID" value="NZ_ACJN02000002.1"/>
</dbReference>
<dbReference type="PANTHER" id="PTHR21666:SF289">
    <property type="entry name" value="L-ALA--D-GLU ENDOPEPTIDASE"/>
    <property type="match status" value="1"/>
</dbReference>
<dbReference type="Proteomes" id="UP000005496">
    <property type="component" value="Unassembled WGS sequence"/>
</dbReference>
<dbReference type="Pfam" id="PF01551">
    <property type="entry name" value="Peptidase_M23"/>
    <property type="match status" value="1"/>
</dbReference>
<evidence type="ECO:0000256" key="1">
    <source>
        <dbReference type="ARBA" id="ARBA00022729"/>
    </source>
</evidence>
<keyword evidence="1" id="KW-0732">Signal</keyword>
<name>D6SQ79_9BACT</name>
<dbReference type="GO" id="GO:0004222">
    <property type="term" value="F:metalloendopeptidase activity"/>
    <property type="evidence" value="ECO:0007669"/>
    <property type="project" value="TreeGrafter"/>
</dbReference>
<comment type="caution">
    <text evidence="3">The sequence shown here is derived from an EMBL/GenBank/DDBJ whole genome shotgun (WGS) entry which is preliminary data.</text>
</comment>
<dbReference type="InterPro" id="IPR011055">
    <property type="entry name" value="Dup_hybrid_motif"/>
</dbReference>
<evidence type="ECO:0000313" key="4">
    <source>
        <dbReference type="Proteomes" id="UP000005496"/>
    </source>
</evidence>
<dbReference type="InterPro" id="IPR016047">
    <property type="entry name" value="M23ase_b-sheet_dom"/>
</dbReference>
<proteinExistence type="predicted"/>
<dbReference type="InterPro" id="IPR050570">
    <property type="entry name" value="Cell_wall_metabolism_enzyme"/>
</dbReference>
<dbReference type="OrthoDB" id="9765786at2"/>
<sequence>MALKFKKGFWLALVLILAVGAGYVYINYVDKEEPVIGIEPEVSYTNAEKPFEIQVHDPGLGLKHVEVKVIQNGEVKKSVDEEIEPGINDLEASLELPDLDQGEFELQVRAVDRSIVNWGRGNESLASRKMVFDSIPPSVSLVSTTHNLNQGGAGLVIYSLSKEVEKTGVQLGEYFFPAYQKPDGNYYCLFSFAYDADPQGDTPRVMAQDKAGNRQVTGFNYHVNARDFRQAELNISDGFLRSQMPQFESKFPDENDPLEIFLRVNRELREQNRDRVQEISARTSPDFRVEGPLKRKPSAFMAGFADHRSYYYEGEKIDRQVHLGVDLASTAQAPVPAAERGEVVFTGDLGIYGQTVILDHGLGLQTLYAHLSSIDVSEGQDVARGEDIGRTGTTGLAVGDHLHFEVLVSGVPVNPSEWWDGTWLENNIFSKISD</sequence>
<organism evidence="3 4">
    <name type="scientific">Desulfonatronospira thiodismutans ASO3-1</name>
    <dbReference type="NCBI Taxonomy" id="555779"/>
    <lineage>
        <taxon>Bacteria</taxon>
        <taxon>Pseudomonadati</taxon>
        <taxon>Thermodesulfobacteriota</taxon>
        <taxon>Desulfovibrionia</taxon>
        <taxon>Desulfovibrionales</taxon>
        <taxon>Desulfonatronovibrionaceae</taxon>
        <taxon>Desulfonatronospira</taxon>
    </lineage>
</organism>
<evidence type="ECO:0000259" key="2">
    <source>
        <dbReference type="Pfam" id="PF01551"/>
    </source>
</evidence>
<dbReference type="EMBL" id="ACJN02000002">
    <property type="protein sequence ID" value="EFI34905.1"/>
    <property type="molecule type" value="Genomic_DNA"/>
</dbReference>
<gene>
    <name evidence="3" type="ORF">Dthio_PD2296</name>
</gene>
<dbReference type="AlphaFoldDB" id="D6SQ79"/>
<protein>
    <submittedName>
        <fullName evidence="3">Peptidase M23</fullName>
    </submittedName>
</protein>
<keyword evidence="4" id="KW-1185">Reference proteome</keyword>
<feature type="domain" description="M23ase beta-sheet core" evidence="2">
    <location>
        <begin position="321"/>
        <end position="415"/>
    </location>
</feature>
<dbReference type="CDD" id="cd12797">
    <property type="entry name" value="M23_peptidase"/>
    <property type="match status" value="1"/>
</dbReference>
<evidence type="ECO:0000313" key="3">
    <source>
        <dbReference type="EMBL" id="EFI34905.1"/>
    </source>
</evidence>
<dbReference type="Gene3D" id="2.70.70.10">
    <property type="entry name" value="Glucose Permease (Domain IIA)"/>
    <property type="match status" value="1"/>
</dbReference>
<dbReference type="SUPFAM" id="SSF51261">
    <property type="entry name" value="Duplicated hybrid motif"/>
    <property type="match status" value="1"/>
</dbReference>
<dbReference type="eggNOG" id="COG0739">
    <property type="taxonomic scope" value="Bacteria"/>
</dbReference>